<keyword evidence="7" id="KW-1185">Reference proteome</keyword>
<organism evidence="6 7">
    <name type="scientific">Aspergillus glaucus CBS 516.65</name>
    <dbReference type="NCBI Taxonomy" id="1160497"/>
    <lineage>
        <taxon>Eukaryota</taxon>
        <taxon>Fungi</taxon>
        <taxon>Dikarya</taxon>
        <taxon>Ascomycota</taxon>
        <taxon>Pezizomycotina</taxon>
        <taxon>Eurotiomycetes</taxon>
        <taxon>Eurotiomycetidae</taxon>
        <taxon>Eurotiales</taxon>
        <taxon>Aspergillaceae</taxon>
        <taxon>Aspergillus</taxon>
        <taxon>Aspergillus subgen. Aspergillus</taxon>
    </lineage>
</organism>
<evidence type="ECO:0000313" key="6">
    <source>
        <dbReference type="EMBL" id="OJJ79104.1"/>
    </source>
</evidence>
<protein>
    <recommendedName>
        <fullName evidence="8">Polyketide synthase methyltransferase domain-containing protein</fullName>
    </recommendedName>
</protein>
<accession>A0A1L9V599</accession>
<dbReference type="InterPro" id="IPR029063">
    <property type="entry name" value="SAM-dependent_MTases_sf"/>
</dbReference>
<evidence type="ECO:0000313" key="7">
    <source>
        <dbReference type="Proteomes" id="UP000184300"/>
    </source>
</evidence>
<dbReference type="CDD" id="cd02440">
    <property type="entry name" value="AdoMet_MTases"/>
    <property type="match status" value="1"/>
</dbReference>
<dbReference type="AlphaFoldDB" id="A0A1L9V599"/>
<keyword evidence="4" id="KW-0949">S-adenosyl-L-methionine</keyword>
<dbReference type="Pfam" id="PF02353">
    <property type="entry name" value="CMAS"/>
    <property type="match status" value="1"/>
</dbReference>
<dbReference type="STRING" id="1160497.A0A1L9V599"/>
<evidence type="ECO:0000256" key="4">
    <source>
        <dbReference type="ARBA" id="ARBA00022691"/>
    </source>
</evidence>
<dbReference type="PIRSF" id="PIRSF003085">
    <property type="entry name" value="CMAS"/>
    <property type="match status" value="1"/>
</dbReference>
<keyword evidence="3" id="KW-0808">Transferase</keyword>
<dbReference type="OrthoDB" id="8300214at2759"/>
<name>A0A1L9V599_ASPGL</name>
<dbReference type="Gene3D" id="3.40.50.150">
    <property type="entry name" value="Vaccinia Virus protein VP39"/>
    <property type="match status" value="1"/>
</dbReference>
<proteinExistence type="inferred from homology"/>
<dbReference type="PANTHER" id="PTHR43667">
    <property type="entry name" value="CYCLOPROPANE-FATTY-ACYL-PHOSPHOLIPID SYNTHASE"/>
    <property type="match status" value="1"/>
</dbReference>
<sequence>MTSTISCFLHPYAQQLALHALQRIYGARLKFILQYQDPAEVIQVGDIGGSEQSDSTVVLLVRSPNLWMRICSCFDLGFAEAYMFQEVDCDDLGRIFDIYIKNRSRLGSGNSLLQLLPRLTWLLQPSNSIQQARQNIVSHYDTSNELFIAFLSADMNYSCAHWSGDPAESLESAQERKVRHLLSKAQLSSSHHVLDIGCGWGDLAIKAAQTAGCRVTGLTLSDKQKCLADERVREAGLEDRVRILLCDYRNASGPENNGGFYDRVISVGMFEHVGPEYLDQYFEIITRLLHPTHGVMVVDGITMINKLRETKSNVPTFISRYVFPGGYLPTIHMLLDSLHRGSNGNLEITSALNIGPHYGKTLLAWQDNFLRNWKRIELDYRAARPEALDAEVEALRRQWLYYFIYCEAGFRRRLLGNYIIVAARTPEPMVGDGASLGGDD</sequence>
<comment type="similarity">
    <text evidence="1">Belongs to the CFA/CMAS family.</text>
</comment>
<keyword evidence="2" id="KW-0489">Methyltransferase</keyword>
<dbReference type="Proteomes" id="UP000184300">
    <property type="component" value="Unassembled WGS sequence"/>
</dbReference>
<reference evidence="7" key="1">
    <citation type="journal article" date="2017" name="Genome Biol.">
        <title>Comparative genomics reveals high biological diversity and specific adaptations in the industrially and medically important fungal genus Aspergillus.</title>
        <authorList>
            <person name="de Vries R.P."/>
            <person name="Riley R."/>
            <person name="Wiebenga A."/>
            <person name="Aguilar-Osorio G."/>
            <person name="Amillis S."/>
            <person name="Uchima C.A."/>
            <person name="Anderluh G."/>
            <person name="Asadollahi M."/>
            <person name="Askin M."/>
            <person name="Barry K."/>
            <person name="Battaglia E."/>
            <person name="Bayram O."/>
            <person name="Benocci T."/>
            <person name="Braus-Stromeyer S.A."/>
            <person name="Caldana C."/>
            <person name="Canovas D."/>
            <person name="Cerqueira G.C."/>
            <person name="Chen F."/>
            <person name="Chen W."/>
            <person name="Choi C."/>
            <person name="Clum A."/>
            <person name="Dos Santos R.A."/>
            <person name="Damasio A.R."/>
            <person name="Diallinas G."/>
            <person name="Emri T."/>
            <person name="Fekete E."/>
            <person name="Flipphi M."/>
            <person name="Freyberg S."/>
            <person name="Gallo A."/>
            <person name="Gournas C."/>
            <person name="Habgood R."/>
            <person name="Hainaut M."/>
            <person name="Harispe M.L."/>
            <person name="Henrissat B."/>
            <person name="Hilden K.S."/>
            <person name="Hope R."/>
            <person name="Hossain A."/>
            <person name="Karabika E."/>
            <person name="Karaffa L."/>
            <person name="Karanyi Z."/>
            <person name="Krasevec N."/>
            <person name="Kuo A."/>
            <person name="Kusch H."/>
            <person name="LaButti K."/>
            <person name="Lagendijk E.L."/>
            <person name="Lapidus A."/>
            <person name="Levasseur A."/>
            <person name="Lindquist E."/>
            <person name="Lipzen A."/>
            <person name="Logrieco A.F."/>
            <person name="MacCabe A."/>
            <person name="Maekelae M.R."/>
            <person name="Malavazi I."/>
            <person name="Melin P."/>
            <person name="Meyer V."/>
            <person name="Mielnichuk N."/>
            <person name="Miskei M."/>
            <person name="Molnar A.P."/>
            <person name="Mule G."/>
            <person name="Ngan C.Y."/>
            <person name="Orejas M."/>
            <person name="Orosz E."/>
            <person name="Ouedraogo J.P."/>
            <person name="Overkamp K.M."/>
            <person name="Park H.-S."/>
            <person name="Perrone G."/>
            <person name="Piumi F."/>
            <person name="Punt P.J."/>
            <person name="Ram A.F."/>
            <person name="Ramon A."/>
            <person name="Rauscher S."/>
            <person name="Record E."/>
            <person name="Riano-Pachon D.M."/>
            <person name="Robert V."/>
            <person name="Roehrig J."/>
            <person name="Ruller R."/>
            <person name="Salamov A."/>
            <person name="Salih N.S."/>
            <person name="Samson R.A."/>
            <person name="Sandor E."/>
            <person name="Sanguinetti M."/>
            <person name="Schuetze T."/>
            <person name="Sepcic K."/>
            <person name="Shelest E."/>
            <person name="Sherlock G."/>
            <person name="Sophianopoulou V."/>
            <person name="Squina F.M."/>
            <person name="Sun H."/>
            <person name="Susca A."/>
            <person name="Todd R.B."/>
            <person name="Tsang A."/>
            <person name="Unkles S.E."/>
            <person name="van de Wiele N."/>
            <person name="van Rossen-Uffink D."/>
            <person name="Oliveira J.V."/>
            <person name="Vesth T.C."/>
            <person name="Visser J."/>
            <person name="Yu J.-H."/>
            <person name="Zhou M."/>
            <person name="Andersen M.R."/>
            <person name="Archer D.B."/>
            <person name="Baker S.E."/>
            <person name="Benoit I."/>
            <person name="Brakhage A.A."/>
            <person name="Braus G.H."/>
            <person name="Fischer R."/>
            <person name="Frisvad J.C."/>
            <person name="Goldman G.H."/>
            <person name="Houbraken J."/>
            <person name="Oakley B."/>
            <person name="Pocsi I."/>
            <person name="Scazzocchio C."/>
            <person name="Seiboth B."/>
            <person name="vanKuyk P.A."/>
            <person name="Wortman J."/>
            <person name="Dyer P.S."/>
            <person name="Grigoriev I.V."/>
        </authorList>
    </citation>
    <scope>NUCLEOTIDE SEQUENCE [LARGE SCALE GENOMIC DNA]</scope>
    <source>
        <strain evidence="7">CBS 516.65</strain>
    </source>
</reference>
<gene>
    <name evidence="6" type="ORF">ASPGLDRAFT_52995</name>
</gene>
<evidence type="ECO:0000256" key="5">
    <source>
        <dbReference type="ARBA" id="ARBA00023098"/>
    </source>
</evidence>
<dbReference type="InterPro" id="IPR003333">
    <property type="entry name" value="CMAS"/>
</dbReference>
<dbReference type="SUPFAM" id="SSF53335">
    <property type="entry name" value="S-adenosyl-L-methionine-dependent methyltransferases"/>
    <property type="match status" value="1"/>
</dbReference>
<keyword evidence="5" id="KW-0443">Lipid metabolism</keyword>
<dbReference type="EMBL" id="KV878922">
    <property type="protein sequence ID" value="OJJ79104.1"/>
    <property type="molecule type" value="Genomic_DNA"/>
</dbReference>
<evidence type="ECO:0000256" key="1">
    <source>
        <dbReference type="ARBA" id="ARBA00010815"/>
    </source>
</evidence>
<dbReference type="GO" id="GO:0008168">
    <property type="term" value="F:methyltransferase activity"/>
    <property type="evidence" value="ECO:0007669"/>
    <property type="project" value="UniProtKB-KW"/>
</dbReference>
<dbReference type="GO" id="GO:0008610">
    <property type="term" value="P:lipid biosynthetic process"/>
    <property type="evidence" value="ECO:0007669"/>
    <property type="project" value="InterPro"/>
</dbReference>
<evidence type="ECO:0000256" key="3">
    <source>
        <dbReference type="ARBA" id="ARBA00022679"/>
    </source>
</evidence>
<dbReference type="GeneID" id="34464144"/>
<dbReference type="PANTHER" id="PTHR43667:SF2">
    <property type="entry name" value="FATTY ACID C-METHYL TRANSFERASE"/>
    <property type="match status" value="1"/>
</dbReference>
<evidence type="ECO:0008006" key="8">
    <source>
        <dbReference type="Google" id="ProtNLM"/>
    </source>
</evidence>
<dbReference type="RefSeq" id="XP_022395802.1">
    <property type="nucleotide sequence ID" value="XM_022547883.1"/>
</dbReference>
<dbReference type="VEuPathDB" id="FungiDB:ASPGLDRAFT_52995"/>
<dbReference type="InterPro" id="IPR050723">
    <property type="entry name" value="CFA/CMAS"/>
</dbReference>
<evidence type="ECO:0000256" key="2">
    <source>
        <dbReference type="ARBA" id="ARBA00022603"/>
    </source>
</evidence>
<dbReference type="GO" id="GO:0032259">
    <property type="term" value="P:methylation"/>
    <property type="evidence" value="ECO:0007669"/>
    <property type="project" value="UniProtKB-KW"/>
</dbReference>